<dbReference type="EMBL" id="NPHW01003423">
    <property type="protein sequence ID" value="OXV09616.1"/>
    <property type="molecule type" value="Genomic_DNA"/>
</dbReference>
<comment type="caution">
    <text evidence="1">The sequence shown here is derived from an EMBL/GenBank/DDBJ whole genome shotgun (WGS) entry which is preliminary data.</text>
</comment>
<keyword evidence="2" id="KW-1185">Reference proteome</keyword>
<protein>
    <submittedName>
        <fullName evidence="1">Uncharacterized protein</fullName>
    </submittedName>
</protein>
<sequence>MAPVLRALPCQSHLDLSLLTSCTKRSMSRVSISVMPALSRPPTIPITISPPFPLSSATVDFTAPVQPSELAALAVARWSLSSVCRSSRLVRLIF</sequence>
<gene>
    <name evidence="1" type="ORF">Egran_02623</name>
</gene>
<evidence type="ECO:0000313" key="1">
    <source>
        <dbReference type="EMBL" id="OXV09616.1"/>
    </source>
</evidence>
<proteinExistence type="predicted"/>
<organism evidence="1 2">
    <name type="scientific">Elaphomyces granulatus</name>
    <dbReference type="NCBI Taxonomy" id="519963"/>
    <lineage>
        <taxon>Eukaryota</taxon>
        <taxon>Fungi</taxon>
        <taxon>Dikarya</taxon>
        <taxon>Ascomycota</taxon>
        <taxon>Pezizomycotina</taxon>
        <taxon>Eurotiomycetes</taxon>
        <taxon>Eurotiomycetidae</taxon>
        <taxon>Eurotiales</taxon>
        <taxon>Elaphomycetaceae</taxon>
        <taxon>Elaphomyces</taxon>
    </lineage>
</organism>
<accession>A0A232LZT5</accession>
<name>A0A232LZT5_9EURO</name>
<reference evidence="1 2" key="1">
    <citation type="journal article" date="2015" name="Environ. Microbiol.">
        <title>Metagenome sequence of Elaphomyces granulatus from sporocarp tissue reveals Ascomycota ectomycorrhizal fingerprints of genome expansion and a Proteobacteria-rich microbiome.</title>
        <authorList>
            <person name="Quandt C.A."/>
            <person name="Kohler A."/>
            <person name="Hesse C.N."/>
            <person name="Sharpton T.J."/>
            <person name="Martin F."/>
            <person name="Spatafora J.W."/>
        </authorList>
    </citation>
    <scope>NUCLEOTIDE SEQUENCE [LARGE SCALE GENOMIC DNA]</scope>
    <source>
        <strain evidence="1 2">OSC145934</strain>
    </source>
</reference>
<evidence type="ECO:0000313" key="2">
    <source>
        <dbReference type="Proteomes" id="UP000243515"/>
    </source>
</evidence>
<dbReference type="AlphaFoldDB" id="A0A232LZT5"/>
<dbReference type="Proteomes" id="UP000243515">
    <property type="component" value="Unassembled WGS sequence"/>
</dbReference>